<keyword evidence="1" id="KW-1133">Transmembrane helix</keyword>
<sequence length="439" mass="47163">MNLMRQLWIVIGAVVAAFVVSWVIYMPDADQRGAWRAQTGGAIITLGPLQAKLYSETSVSCVHELSFPAHLKLVEFAEGATVTLQGDILMLRVDGSLDPTPFVRIDALPETCGPANPNATPQQVFDALWAAMDEHYAFFDLHGVDWDARRALRPADGATLADNALFVVLSETLSGLDDGHVQLGASFDYFSPALAPDWFPDTVTFDRGDLRQAARDTIGTDLTLVDQTAIEYTLLPDGIGYVMIREMDLITPLGAREEPTIALAFQQVADALQDATAIVIDVRYNPGGSDSVAFGIASHFTDQPVDVLTKTTRDGDAQTAPFTATLWPFDDTPLTQPVILLTSKLTGSAAEIFTLAMGALPQVVTMGEPTSGGLSDILGFTLPNGWSLGLSHQTYRSMDGALFEAVGIPPDVPFDIEAAPLQLGEDPLLRAAFARARGQ</sequence>
<dbReference type="CDD" id="cd07563">
    <property type="entry name" value="Peptidase_S41_IRBP"/>
    <property type="match status" value="1"/>
</dbReference>
<keyword evidence="1" id="KW-0472">Membrane</keyword>
<organism evidence="3 4">
    <name type="scientific">Octadecabacter dasysiphoniae</name>
    <dbReference type="NCBI Taxonomy" id="2909341"/>
    <lineage>
        <taxon>Bacteria</taxon>
        <taxon>Pseudomonadati</taxon>
        <taxon>Pseudomonadota</taxon>
        <taxon>Alphaproteobacteria</taxon>
        <taxon>Rhodobacterales</taxon>
        <taxon>Roseobacteraceae</taxon>
        <taxon>Octadecabacter</taxon>
    </lineage>
</organism>
<dbReference type="SUPFAM" id="SSF52096">
    <property type="entry name" value="ClpP/crotonase"/>
    <property type="match status" value="1"/>
</dbReference>
<evidence type="ECO:0000313" key="4">
    <source>
        <dbReference type="Proteomes" id="UP001200557"/>
    </source>
</evidence>
<dbReference type="InterPro" id="IPR029045">
    <property type="entry name" value="ClpP/crotonase-like_dom_sf"/>
</dbReference>
<evidence type="ECO:0000256" key="1">
    <source>
        <dbReference type="SAM" id="Phobius"/>
    </source>
</evidence>
<dbReference type="InterPro" id="IPR005151">
    <property type="entry name" value="Tail-specific_protease"/>
</dbReference>
<feature type="domain" description="Tail specific protease" evidence="2">
    <location>
        <begin position="217"/>
        <end position="415"/>
    </location>
</feature>
<name>A0ABS9CZN4_9RHOB</name>
<evidence type="ECO:0000259" key="2">
    <source>
        <dbReference type="SMART" id="SM00245"/>
    </source>
</evidence>
<dbReference type="Pfam" id="PF14684">
    <property type="entry name" value="Tricorn_C1"/>
    <property type="match status" value="1"/>
</dbReference>
<dbReference type="Gene3D" id="3.90.226.10">
    <property type="entry name" value="2-enoyl-CoA Hydratase, Chain A, domain 1"/>
    <property type="match status" value="1"/>
</dbReference>
<dbReference type="PANTHER" id="PTHR11261:SF3">
    <property type="entry name" value="RETINOL-BINDING PROTEIN 3"/>
    <property type="match status" value="1"/>
</dbReference>
<dbReference type="RefSeq" id="WP_235227062.1">
    <property type="nucleotide sequence ID" value="NZ_JAKGAQ010000005.1"/>
</dbReference>
<feature type="transmembrane region" description="Helical" evidence="1">
    <location>
        <begin position="7"/>
        <end position="25"/>
    </location>
</feature>
<comment type="caution">
    <text evidence="3">The sequence shown here is derived from an EMBL/GenBank/DDBJ whole genome shotgun (WGS) entry which is preliminary data.</text>
</comment>
<keyword evidence="1" id="KW-0812">Transmembrane</keyword>
<dbReference type="InterPro" id="IPR028204">
    <property type="entry name" value="Tricorn_C1"/>
</dbReference>
<accession>A0ABS9CZN4</accession>
<dbReference type="SMART" id="SM00245">
    <property type="entry name" value="TSPc"/>
    <property type="match status" value="1"/>
</dbReference>
<dbReference type="Pfam" id="PF03572">
    <property type="entry name" value="Peptidase_S41"/>
    <property type="match status" value="1"/>
</dbReference>
<gene>
    <name evidence="3" type="ORF">L0664_16835</name>
</gene>
<dbReference type="EMBL" id="JAKGAQ010000005">
    <property type="protein sequence ID" value="MCF2872735.1"/>
    <property type="molecule type" value="Genomic_DNA"/>
</dbReference>
<protein>
    <submittedName>
        <fullName evidence="3">S41 family peptidase</fullName>
    </submittedName>
</protein>
<reference evidence="3 4" key="1">
    <citation type="submission" date="2022-01" db="EMBL/GenBank/DDBJ databases">
        <title>Octadecabacter sp. nov., isolated from a marine alga.</title>
        <authorList>
            <person name="Jin M.S."/>
            <person name="Kim H.M."/>
            <person name="Han D.M."/>
            <person name="Jung J.J."/>
            <person name="Jeon C.O."/>
        </authorList>
    </citation>
    <scope>NUCLEOTIDE SEQUENCE [LARGE SCALE GENOMIC DNA]</scope>
    <source>
        <strain evidence="3 4">G9-8</strain>
    </source>
</reference>
<proteinExistence type="predicted"/>
<dbReference type="PANTHER" id="PTHR11261">
    <property type="entry name" value="INTERPHOTORECEPTOR RETINOID-BINDING PROTEIN"/>
    <property type="match status" value="1"/>
</dbReference>
<dbReference type="Gene3D" id="3.30.750.44">
    <property type="match status" value="1"/>
</dbReference>
<evidence type="ECO:0000313" key="3">
    <source>
        <dbReference type="EMBL" id="MCF2872735.1"/>
    </source>
</evidence>
<dbReference type="Proteomes" id="UP001200557">
    <property type="component" value="Unassembled WGS sequence"/>
</dbReference>
<keyword evidence="4" id="KW-1185">Reference proteome</keyword>